<protein>
    <submittedName>
        <fullName evidence="1">Uncharacterized protein</fullName>
    </submittedName>
</protein>
<keyword evidence="2" id="KW-1185">Reference proteome</keyword>
<accession>A0A7X6KV09</accession>
<evidence type="ECO:0000313" key="1">
    <source>
        <dbReference type="EMBL" id="NKY22812.1"/>
    </source>
</evidence>
<dbReference type="RefSeq" id="WP_168629907.1">
    <property type="nucleotide sequence ID" value="NZ_BONL01000007.1"/>
</dbReference>
<name>A0A7X6KV09_9CELL</name>
<reference evidence="1 2" key="1">
    <citation type="submission" date="2020-04" db="EMBL/GenBank/DDBJ databases">
        <title>MicrobeNet Type strains.</title>
        <authorList>
            <person name="Nicholson A.C."/>
        </authorList>
    </citation>
    <scope>NUCLEOTIDE SEQUENCE [LARGE SCALE GENOMIC DNA]</scope>
    <source>
        <strain evidence="1 2">ATCC BAA-788</strain>
    </source>
</reference>
<dbReference type="AlphaFoldDB" id="A0A7X6KV09"/>
<proteinExistence type="predicted"/>
<gene>
    <name evidence="1" type="ORF">HGA03_09065</name>
</gene>
<evidence type="ECO:0000313" key="2">
    <source>
        <dbReference type="Proteomes" id="UP000581206"/>
    </source>
</evidence>
<dbReference type="Proteomes" id="UP000581206">
    <property type="component" value="Unassembled WGS sequence"/>
</dbReference>
<dbReference type="EMBL" id="JAAXOX010000003">
    <property type="protein sequence ID" value="NKY22812.1"/>
    <property type="molecule type" value="Genomic_DNA"/>
</dbReference>
<sequence length="169" mass="18353">MPYELDAFVAPADTAQDLHARIPQSTLVPLRAGMALVLGPDDTDLIESEQIGTVLAGLTVARIVADFFGGLGWQSAWFYRDGRLTWSDVENPTTDEDAATWPINRALADLGHRPTRRAPWNDSVLLDSFGDVGLGHRQSNAGWIRFAHEGGDGDAITAAEEELVRRSVG</sequence>
<organism evidence="1 2">
    <name type="scientific">Cellulomonas denverensis</name>
    <dbReference type="NCBI Taxonomy" id="264297"/>
    <lineage>
        <taxon>Bacteria</taxon>
        <taxon>Bacillati</taxon>
        <taxon>Actinomycetota</taxon>
        <taxon>Actinomycetes</taxon>
        <taxon>Micrococcales</taxon>
        <taxon>Cellulomonadaceae</taxon>
        <taxon>Cellulomonas</taxon>
    </lineage>
</organism>
<comment type="caution">
    <text evidence="1">The sequence shown here is derived from an EMBL/GenBank/DDBJ whole genome shotgun (WGS) entry which is preliminary data.</text>
</comment>